<evidence type="ECO:0000256" key="5">
    <source>
        <dbReference type="ARBA" id="ARBA00022741"/>
    </source>
</evidence>
<reference evidence="10 11" key="1">
    <citation type="submission" date="2019-03" db="EMBL/GenBank/DDBJ databases">
        <title>Genomic Encyclopedia of Type Strains, Phase IV (KMG-IV): sequencing the most valuable type-strain genomes for metagenomic binning, comparative biology and taxonomic classification.</title>
        <authorList>
            <person name="Goeker M."/>
        </authorList>
    </citation>
    <scope>NUCLEOTIDE SEQUENCE [LARGE SCALE GENOMIC DNA]</scope>
    <source>
        <strain evidence="10 11">DSM 24629</strain>
    </source>
</reference>
<evidence type="ECO:0000256" key="6">
    <source>
        <dbReference type="ARBA" id="ARBA00022777"/>
    </source>
</evidence>
<evidence type="ECO:0000259" key="9">
    <source>
        <dbReference type="PROSITE" id="PS00794"/>
    </source>
</evidence>
<evidence type="ECO:0000256" key="2">
    <source>
        <dbReference type="ARBA" id="ARBA00005051"/>
    </source>
</evidence>
<evidence type="ECO:0000313" key="10">
    <source>
        <dbReference type="EMBL" id="TCT13973.1"/>
    </source>
</evidence>
<protein>
    <recommendedName>
        <fullName evidence="3">2-amino-4-hydroxy-6-hydroxymethyldihydropteridine diphosphokinase</fullName>
        <ecNumber evidence="3">2.7.6.3</ecNumber>
    </recommendedName>
</protein>
<dbReference type="EC" id="2.7.6.3" evidence="3"/>
<dbReference type="PANTHER" id="PTHR43071:SF1">
    <property type="entry name" value="2-AMINO-4-HYDROXY-6-HYDROXYMETHYLDIHYDROPTERIDINE PYROPHOSPHOKINASE"/>
    <property type="match status" value="1"/>
</dbReference>
<gene>
    <name evidence="10" type="ORF">EDC18_10742</name>
</gene>
<dbReference type="InterPro" id="IPR035907">
    <property type="entry name" value="Hppk_sf"/>
</dbReference>
<dbReference type="PROSITE" id="PS00794">
    <property type="entry name" value="HPPK"/>
    <property type="match status" value="1"/>
</dbReference>
<dbReference type="PANTHER" id="PTHR43071">
    <property type="entry name" value="2-AMINO-4-HYDROXY-6-HYDROXYMETHYLDIHYDROPTERIDINE PYROPHOSPHOKINASE"/>
    <property type="match status" value="1"/>
</dbReference>
<dbReference type="UniPathway" id="UPA00077">
    <property type="reaction ID" value="UER00155"/>
</dbReference>
<dbReference type="OrthoDB" id="9808041at2"/>
<accession>A0A4R3MIY7</accession>
<proteinExistence type="predicted"/>
<sequence length="158" mass="18402">MAKVYLGLGSNIGDKEQNLKQAIKLLQEHKQIKLMKKSSIYVTDPVGYTDQDVFYNQVIEVESDLEPYDLLAYVNEVEEILKRKRLIRWGPRTIDIDILLYDEYISQDEKLTIPHPRMTERAFVMVPLFELTQDVKINGKDIKVIYEAIDKNGAKKKV</sequence>
<organism evidence="10 11">
    <name type="scientific">Natranaerovirga pectinivora</name>
    <dbReference type="NCBI Taxonomy" id="682400"/>
    <lineage>
        <taxon>Bacteria</taxon>
        <taxon>Bacillati</taxon>
        <taxon>Bacillota</taxon>
        <taxon>Clostridia</taxon>
        <taxon>Lachnospirales</taxon>
        <taxon>Natranaerovirgaceae</taxon>
        <taxon>Natranaerovirga</taxon>
    </lineage>
</organism>
<keyword evidence="4" id="KW-0808">Transferase</keyword>
<dbReference type="EMBL" id="SMAL01000007">
    <property type="protein sequence ID" value="TCT13973.1"/>
    <property type="molecule type" value="Genomic_DNA"/>
</dbReference>
<evidence type="ECO:0000313" key="11">
    <source>
        <dbReference type="Proteomes" id="UP000294902"/>
    </source>
</evidence>
<dbReference type="NCBIfam" id="TIGR01498">
    <property type="entry name" value="folK"/>
    <property type="match status" value="1"/>
</dbReference>
<keyword evidence="6 10" id="KW-0418">Kinase</keyword>
<dbReference type="GO" id="GO:0016301">
    <property type="term" value="F:kinase activity"/>
    <property type="evidence" value="ECO:0007669"/>
    <property type="project" value="UniProtKB-KW"/>
</dbReference>
<keyword evidence="7" id="KW-0067">ATP-binding</keyword>
<feature type="domain" description="7,8-dihydro-6-hydroxymethylpterin-pyrophosphokinase" evidence="9">
    <location>
        <begin position="88"/>
        <end position="99"/>
    </location>
</feature>
<evidence type="ECO:0000256" key="4">
    <source>
        <dbReference type="ARBA" id="ARBA00022679"/>
    </source>
</evidence>
<dbReference type="GO" id="GO:0046656">
    <property type="term" value="P:folic acid biosynthetic process"/>
    <property type="evidence" value="ECO:0007669"/>
    <property type="project" value="UniProtKB-KW"/>
</dbReference>
<comment type="catalytic activity">
    <reaction evidence="1">
        <text>6-hydroxymethyl-7,8-dihydropterin + ATP = (7,8-dihydropterin-6-yl)methyl diphosphate + AMP + H(+)</text>
        <dbReference type="Rhea" id="RHEA:11412"/>
        <dbReference type="ChEBI" id="CHEBI:15378"/>
        <dbReference type="ChEBI" id="CHEBI:30616"/>
        <dbReference type="ChEBI" id="CHEBI:44841"/>
        <dbReference type="ChEBI" id="CHEBI:72950"/>
        <dbReference type="ChEBI" id="CHEBI:456215"/>
        <dbReference type="EC" id="2.7.6.3"/>
    </reaction>
</comment>
<dbReference type="CDD" id="cd00483">
    <property type="entry name" value="HPPK"/>
    <property type="match status" value="1"/>
</dbReference>
<keyword evidence="11" id="KW-1185">Reference proteome</keyword>
<dbReference type="AlphaFoldDB" id="A0A4R3MIY7"/>
<evidence type="ECO:0000256" key="8">
    <source>
        <dbReference type="ARBA" id="ARBA00022909"/>
    </source>
</evidence>
<dbReference type="Proteomes" id="UP000294902">
    <property type="component" value="Unassembled WGS sequence"/>
</dbReference>
<keyword evidence="5" id="KW-0547">Nucleotide-binding</keyword>
<comment type="pathway">
    <text evidence="2">Cofactor biosynthesis; tetrahydrofolate biosynthesis; 2-amino-4-hydroxy-6-hydroxymethyl-7,8-dihydropteridine diphosphate from 7,8-dihydroneopterin triphosphate: step 4/4.</text>
</comment>
<dbReference type="GO" id="GO:0046654">
    <property type="term" value="P:tetrahydrofolate biosynthetic process"/>
    <property type="evidence" value="ECO:0007669"/>
    <property type="project" value="UniProtKB-UniPathway"/>
</dbReference>
<evidence type="ECO:0000256" key="3">
    <source>
        <dbReference type="ARBA" id="ARBA00013253"/>
    </source>
</evidence>
<dbReference type="GO" id="GO:0005524">
    <property type="term" value="F:ATP binding"/>
    <property type="evidence" value="ECO:0007669"/>
    <property type="project" value="UniProtKB-KW"/>
</dbReference>
<evidence type="ECO:0000256" key="1">
    <source>
        <dbReference type="ARBA" id="ARBA00000198"/>
    </source>
</evidence>
<dbReference type="InterPro" id="IPR000550">
    <property type="entry name" value="Hppk"/>
</dbReference>
<name>A0A4R3MIY7_9FIRM</name>
<keyword evidence="8" id="KW-0289">Folate biosynthesis</keyword>
<dbReference type="SUPFAM" id="SSF55083">
    <property type="entry name" value="6-hydroxymethyl-7,8-dihydropterin pyrophosphokinase, HPPK"/>
    <property type="match status" value="1"/>
</dbReference>
<dbReference type="RefSeq" id="WP_132252815.1">
    <property type="nucleotide sequence ID" value="NZ_SMAL01000007.1"/>
</dbReference>
<evidence type="ECO:0000256" key="7">
    <source>
        <dbReference type="ARBA" id="ARBA00022840"/>
    </source>
</evidence>
<dbReference type="GO" id="GO:0003848">
    <property type="term" value="F:2-amino-4-hydroxy-6-hydroxymethyldihydropteridine diphosphokinase activity"/>
    <property type="evidence" value="ECO:0007669"/>
    <property type="project" value="UniProtKB-EC"/>
</dbReference>
<dbReference type="Pfam" id="PF01288">
    <property type="entry name" value="HPPK"/>
    <property type="match status" value="1"/>
</dbReference>
<comment type="caution">
    <text evidence="10">The sequence shown here is derived from an EMBL/GenBank/DDBJ whole genome shotgun (WGS) entry which is preliminary data.</text>
</comment>
<dbReference type="Gene3D" id="3.30.70.560">
    <property type="entry name" value="7,8-Dihydro-6-hydroxymethylpterin-pyrophosphokinase HPPK"/>
    <property type="match status" value="1"/>
</dbReference>